<evidence type="ECO:0000259" key="1">
    <source>
        <dbReference type="Pfam" id="PF12770"/>
    </source>
</evidence>
<accession>A0A8H7H3W7</accession>
<dbReference type="SUPFAM" id="SSF48452">
    <property type="entry name" value="TPR-like"/>
    <property type="match status" value="1"/>
</dbReference>
<proteinExistence type="predicted"/>
<comment type="caution">
    <text evidence="2">The sequence shown here is derived from an EMBL/GenBank/DDBJ whole genome shotgun (WGS) entry which is preliminary data.</text>
</comment>
<sequence length="1296" mass="144416">MNDNLADSANLNSQRTQPRVLFASDAIDWESLEDDSSEMEVPVEQSEPGHQEITTSFFGLIGRPYEFQDFEETHLVLARMLSIIPDGDPASELVYEIFDNLWKNHAQRAQDADNHVYSTPIVIETNDDPETIYEFGDAHKSRFNHEGNLGSLERAIGCLTRAVELAGEEHSELPKYLFGLADALLQRFERFSGLAFLEDAIKYQRRGISLVMETNPQFLADLGYSLIRRFQVKGEVADLNEAIELQELAVASTINDIEKVAICYNALGTSLVLRFENSGDPLDLERAIELHQRSFELELAAEMRATTAHLLGSALQRKYLHFVDIEYIERAISYQQQAVDLTSTSHTGKPGYLTNMAVSLHHRFEHLGEVKDIICAISHQLTALDLLPRKHSLRSSCLGDLGKSYLLLFGNTGNLTDIEKSIEHLLEALEHTPQNSPDSSKWLSSLGDAFRQKFELLGELIDIDRAINYHQQSISETAQGNVDQAGRLDHLGNAYMSRFEKLRVLADLDNAISQHRAALLIYGGGNKKAQAALHNLGGALCRRFDYVGQLDDIHESIAVIRQAISISAKSSYSTVLHNSLGISLLSQYRRTNRLEDINESIYCLEYAISLTMDGHSDMPNWLQNISFALKLRDSHTPNPHDIAKAIIYQTKAVDLTPEHHVNRPALLTVLGDLLALGHSGAKRDDAISAYRKAALSVGSPQHRFEAAYRWGQMLLLQEESPLEAYKIAFAIIPQVVWIGTTIDQRYKEVAPISRLATQAVASAIAEKDYKLALEWFEEGRSIVWGQVLQLRTSLDQLREVDQALAEEMQKVGKALNRIASLKSSHSNPSTQPNVPEHMAQSHHRLAEDWDRLLGRIRQLDGFSDFLRPKKANSLLRAARNGHVIIINVHDTACNALIIRGDRAALDCVPLPELCYQKALDAQNRLMQLLRATGVRQRSEGSRISSKTRGISQKLKDLRRAFLRVTPNVSSEVCDHPEGAPRPQTSSKYARAWTNRTERRPLVKESLSQEDELENILQFLWVHIVHPILTYLDYLNPKLEDGLPHVTWCVSGPIAFLPLHAAGDYKSSYSYSRTFNCVVSSYSPTISGLLTSSPSIQDFSGILMISQVSTPGFSTLPGTEKELSLISQHFSSLRVTKLSEMAATPDAVLEAIGSHSWVHFACHASQIAQDPASSALYLHSGTLDLNKISKNSLGRKAFAFLSACQTATGDYNLPEEAVHLAAGMIMAGYPTVIATMWSIEDGDAPLVADHTYAHMLKDGEPDSTKASYALHQALSALREKVGERNFISWVPYIHIGI</sequence>
<dbReference type="Gene3D" id="1.25.40.10">
    <property type="entry name" value="Tetratricopeptide repeat domain"/>
    <property type="match status" value="3"/>
</dbReference>
<reference evidence="2" key="1">
    <citation type="submission" date="2020-09" db="EMBL/GenBank/DDBJ databases">
        <title>Comparative genome analyses of four rice-infecting Rhizoctonia solani isolates reveal extensive enrichment of homogalacturonan modification genes.</title>
        <authorList>
            <person name="Lee D.-Y."/>
            <person name="Jeon J."/>
            <person name="Kim K.-T."/>
            <person name="Cheong K."/>
            <person name="Song H."/>
            <person name="Choi G."/>
            <person name="Ko J."/>
            <person name="Opiyo S.O."/>
            <person name="Zuo S."/>
            <person name="Madhav S."/>
            <person name="Lee Y.-H."/>
            <person name="Wang G.-L."/>
        </authorList>
    </citation>
    <scope>NUCLEOTIDE SEQUENCE</scope>
    <source>
        <strain evidence="2">AG1-IA YN-7</strain>
    </source>
</reference>
<evidence type="ECO:0000313" key="2">
    <source>
        <dbReference type="EMBL" id="KAF8676824.1"/>
    </source>
</evidence>
<dbReference type="Pfam" id="PF12770">
    <property type="entry name" value="CHAT"/>
    <property type="match status" value="1"/>
</dbReference>
<dbReference type="InterPro" id="IPR011990">
    <property type="entry name" value="TPR-like_helical_dom_sf"/>
</dbReference>
<dbReference type="EMBL" id="JACYCC010000041">
    <property type="protein sequence ID" value="KAF8676824.1"/>
    <property type="molecule type" value="Genomic_DNA"/>
</dbReference>
<feature type="domain" description="CHAT" evidence="1">
    <location>
        <begin position="1016"/>
        <end position="1295"/>
    </location>
</feature>
<dbReference type="SUPFAM" id="SSF81901">
    <property type="entry name" value="HCP-like"/>
    <property type="match status" value="1"/>
</dbReference>
<protein>
    <submittedName>
        <fullName evidence="2">TPR-like protein</fullName>
    </submittedName>
</protein>
<gene>
    <name evidence="2" type="ORF">RHS04_06226</name>
</gene>
<dbReference type="PANTHER" id="PTHR19959:SF119">
    <property type="entry name" value="FUNGAL LIPASE-LIKE DOMAIN-CONTAINING PROTEIN"/>
    <property type="match status" value="1"/>
</dbReference>
<evidence type="ECO:0000313" key="3">
    <source>
        <dbReference type="Proteomes" id="UP000650582"/>
    </source>
</evidence>
<dbReference type="Proteomes" id="UP000650582">
    <property type="component" value="Unassembled WGS sequence"/>
</dbReference>
<organism evidence="2 3">
    <name type="scientific">Rhizoctonia solani</name>
    <dbReference type="NCBI Taxonomy" id="456999"/>
    <lineage>
        <taxon>Eukaryota</taxon>
        <taxon>Fungi</taxon>
        <taxon>Dikarya</taxon>
        <taxon>Basidiomycota</taxon>
        <taxon>Agaricomycotina</taxon>
        <taxon>Agaricomycetes</taxon>
        <taxon>Cantharellales</taxon>
        <taxon>Ceratobasidiaceae</taxon>
        <taxon>Rhizoctonia</taxon>
    </lineage>
</organism>
<dbReference type="InterPro" id="IPR024983">
    <property type="entry name" value="CHAT_dom"/>
</dbReference>
<name>A0A8H7H3W7_9AGAM</name>
<dbReference type="PANTHER" id="PTHR19959">
    <property type="entry name" value="KINESIN LIGHT CHAIN"/>
    <property type="match status" value="1"/>
</dbReference>